<proteinExistence type="inferred from homology"/>
<comment type="similarity">
    <text evidence="5">Belongs to the zinc-containing alcohol dehydrogenase family.</text>
</comment>
<dbReference type="GO" id="GO:0008106">
    <property type="term" value="F:alcohol dehydrogenase (NADP+) activity"/>
    <property type="evidence" value="ECO:0007669"/>
    <property type="project" value="UniProtKB-ARBA"/>
</dbReference>
<dbReference type="PANTHER" id="PTHR42683">
    <property type="entry name" value="ALDEHYDE REDUCTASE"/>
    <property type="match status" value="1"/>
</dbReference>
<comment type="caution">
    <text evidence="7">The sequence shown here is derived from an EMBL/GenBank/DDBJ whole genome shotgun (WGS) entry which is preliminary data.</text>
</comment>
<dbReference type="InterPro" id="IPR020843">
    <property type="entry name" value="ER"/>
</dbReference>
<dbReference type="RefSeq" id="WP_101816097.1">
    <property type="nucleotide sequence ID" value="NZ_PJZF01000007.1"/>
</dbReference>
<dbReference type="InterPro" id="IPR002328">
    <property type="entry name" value="ADH_Zn_CS"/>
</dbReference>
<dbReference type="Proteomes" id="UP000234240">
    <property type="component" value="Unassembled WGS sequence"/>
</dbReference>
<dbReference type="InterPro" id="IPR047109">
    <property type="entry name" value="CAD-like"/>
</dbReference>
<dbReference type="SUPFAM" id="SSF50129">
    <property type="entry name" value="GroES-like"/>
    <property type="match status" value="1"/>
</dbReference>
<keyword evidence="8" id="KW-1185">Reference proteome</keyword>
<dbReference type="Pfam" id="PF00107">
    <property type="entry name" value="ADH_zinc_N"/>
    <property type="match status" value="1"/>
</dbReference>
<keyword evidence="4" id="KW-0560">Oxidoreductase</keyword>
<dbReference type="PROSITE" id="PS00059">
    <property type="entry name" value="ADH_ZINC"/>
    <property type="match status" value="1"/>
</dbReference>
<dbReference type="InterPro" id="IPR013149">
    <property type="entry name" value="ADH-like_C"/>
</dbReference>
<dbReference type="GO" id="GO:0008270">
    <property type="term" value="F:zinc ion binding"/>
    <property type="evidence" value="ECO:0007669"/>
    <property type="project" value="InterPro"/>
</dbReference>
<organism evidence="7 8">
    <name type="scientific">Chimaeribacter californicus</name>
    <dbReference type="NCBI Taxonomy" id="2060067"/>
    <lineage>
        <taxon>Bacteria</taxon>
        <taxon>Pseudomonadati</taxon>
        <taxon>Pseudomonadota</taxon>
        <taxon>Gammaproteobacteria</taxon>
        <taxon>Enterobacterales</taxon>
        <taxon>Yersiniaceae</taxon>
        <taxon>Chimaeribacter</taxon>
    </lineage>
</organism>
<evidence type="ECO:0000256" key="5">
    <source>
        <dbReference type="RuleBase" id="RU361277"/>
    </source>
</evidence>
<gene>
    <name evidence="7" type="ORF">CYR55_10555</name>
</gene>
<dbReference type="SMART" id="SM00829">
    <property type="entry name" value="PKS_ER"/>
    <property type="match status" value="1"/>
</dbReference>
<evidence type="ECO:0000256" key="3">
    <source>
        <dbReference type="ARBA" id="ARBA00022833"/>
    </source>
</evidence>
<reference evidence="7 8" key="1">
    <citation type="submission" date="2017-12" db="EMBL/GenBank/DDBJ databases">
        <title>Characterization of six clinical isolates of Enterochimera gen. nov., a novel genus of the Yersiniaciae family and the three species Enterochimera arupensis sp. nov., Enterochimera coloradensis sp. nov, and Enterochimera californica sp. nov.</title>
        <authorList>
            <person name="Rossi A."/>
            <person name="Fisher M."/>
        </authorList>
    </citation>
    <scope>NUCLEOTIDE SEQUENCE [LARGE SCALE GENOMIC DNA]</scope>
    <source>
        <strain evidence="8">2015-Iso6</strain>
    </source>
</reference>
<dbReference type="InterPro" id="IPR011032">
    <property type="entry name" value="GroES-like_sf"/>
</dbReference>
<dbReference type="CDD" id="cd05283">
    <property type="entry name" value="CAD1"/>
    <property type="match status" value="1"/>
</dbReference>
<sequence length="351" mass="37731">MKRSFGYAAHTAQTALAPFHFDRRDTGPDDVRIEIAFCGVCHSDLHMARNEWNMSRYPLVPGHEIVGHVTETGANVSRFQVGQRVGVGVMVGSCGQCAACHEGEEQYCDKGFTATYNGEEAVMGGTTFGGYATDIVVAQDFVVRVPEQLDPAAVAPLLCAGVTTWSPLRHWNVQPGQRVGVVGLGGLGHMAVKLATAMGAEVVLFTTSPGKGEDALRLGAKQVVVSTDALQMAAQANQLDLILNCVAAPHDLNPYLATLKSNGNLILVGIPESPHQAPDITPMVFKRLSIAGTSIGSMKETQEMLDFCGEHGITADVEVIRMDEIEQAFARMSRGDVKYRFVIDMNSLRAE</sequence>
<dbReference type="Gene3D" id="3.90.180.10">
    <property type="entry name" value="Medium-chain alcohol dehydrogenases, catalytic domain"/>
    <property type="match status" value="1"/>
</dbReference>
<keyword evidence="2 5" id="KW-0479">Metal-binding</keyword>
<dbReference type="PROSITE" id="PS00065">
    <property type="entry name" value="D_2_HYDROXYACID_DH_1"/>
    <property type="match status" value="1"/>
</dbReference>
<name>A0A2N5E7B3_9GAMM</name>
<evidence type="ECO:0000313" key="7">
    <source>
        <dbReference type="EMBL" id="PLR37366.1"/>
    </source>
</evidence>
<feature type="domain" description="Enoyl reductase (ER)" evidence="6">
    <location>
        <begin position="9"/>
        <end position="343"/>
    </location>
</feature>
<comment type="cofactor">
    <cofactor evidence="1 5">
        <name>Zn(2+)</name>
        <dbReference type="ChEBI" id="CHEBI:29105"/>
    </cofactor>
</comment>
<evidence type="ECO:0000256" key="4">
    <source>
        <dbReference type="ARBA" id="ARBA00023002"/>
    </source>
</evidence>
<evidence type="ECO:0000256" key="2">
    <source>
        <dbReference type="ARBA" id="ARBA00022723"/>
    </source>
</evidence>
<keyword evidence="3 5" id="KW-0862">Zinc</keyword>
<evidence type="ECO:0000313" key="8">
    <source>
        <dbReference type="Proteomes" id="UP000234240"/>
    </source>
</evidence>
<dbReference type="InterPro" id="IPR036291">
    <property type="entry name" value="NAD(P)-bd_dom_sf"/>
</dbReference>
<dbReference type="InterPro" id="IPR029752">
    <property type="entry name" value="D-isomer_DH_CS1"/>
</dbReference>
<protein>
    <submittedName>
        <fullName evidence="7">Hydroxyacid dehydrogenase</fullName>
    </submittedName>
</protein>
<dbReference type="FunFam" id="3.40.50.720:FF:000022">
    <property type="entry name" value="Cinnamyl alcohol dehydrogenase"/>
    <property type="match status" value="1"/>
</dbReference>
<dbReference type="OrthoDB" id="9771084at2"/>
<accession>A0A2N5E7B3</accession>
<dbReference type="SUPFAM" id="SSF51735">
    <property type="entry name" value="NAD(P)-binding Rossmann-fold domains"/>
    <property type="match status" value="1"/>
</dbReference>
<dbReference type="EMBL" id="PJZF01000007">
    <property type="protein sequence ID" value="PLR37366.1"/>
    <property type="molecule type" value="Genomic_DNA"/>
</dbReference>
<dbReference type="InterPro" id="IPR013154">
    <property type="entry name" value="ADH-like_N"/>
</dbReference>
<evidence type="ECO:0000256" key="1">
    <source>
        <dbReference type="ARBA" id="ARBA00001947"/>
    </source>
</evidence>
<dbReference type="Pfam" id="PF08240">
    <property type="entry name" value="ADH_N"/>
    <property type="match status" value="1"/>
</dbReference>
<dbReference type="Gene3D" id="3.40.50.720">
    <property type="entry name" value="NAD(P)-binding Rossmann-like Domain"/>
    <property type="match status" value="1"/>
</dbReference>
<dbReference type="AlphaFoldDB" id="A0A2N5E7B3"/>
<evidence type="ECO:0000259" key="6">
    <source>
        <dbReference type="SMART" id="SM00829"/>
    </source>
</evidence>